<dbReference type="PANTHER" id="PTHR34007:SF1">
    <property type="entry name" value="AEROLYSIN-LIKE PROTEIN-RELATED"/>
    <property type="match status" value="1"/>
</dbReference>
<dbReference type="Gene3D" id="2.170.15.10">
    <property type="entry name" value="Proaerolysin, chain A, domain 3"/>
    <property type="match status" value="1"/>
</dbReference>
<organism evidence="2">
    <name type="scientific">Ixodes ricinus</name>
    <name type="common">Common tick</name>
    <name type="synonym">Acarus ricinus</name>
    <dbReference type="NCBI Taxonomy" id="34613"/>
    <lineage>
        <taxon>Eukaryota</taxon>
        <taxon>Metazoa</taxon>
        <taxon>Ecdysozoa</taxon>
        <taxon>Arthropoda</taxon>
        <taxon>Chelicerata</taxon>
        <taxon>Arachnida</taxon>
        <taxon>Acari</taxon>
        <taxon>Parasitiformes</taxon>
        <taxon>Ixodida</taxon>
        <taxon>Ixodoidea</taxon>
        <taxon>Ixodidae</taxon>
        <taxon>Ixodinae</taxon>
        <taxon>Ixodes</taxon>
    </lineage>
</organism>
<dbReference type="AlphaFoldDB" id="A0A0K8R6Q4"/>
<keyword evidence="1" id="KW-0732">Signal</keyword>
<reference evidence="2" key="1">
    <citation type="submission" date="2012-12" db="EMBL/GenBank/DDBJ databases">
        <title>Identification and characterization of a phenylalanine ammonia-lyase gene family in Isatis indigotica Fort.</title>
        <authorList>
            <person name="Liu Q."/>
            <person name="Chen J."/>
            <person name="Zhou X."/>
            <person name="Di P."/>
            <person name="Xiao Y."/>
            <person name="Xuan H."/>
            <person name="Zhang L."/>
            <person name="Chen W."/>
        </authorList>
    </citation>
    <scope>NUCLEOTIDE SEQUENCE</scope>
    <source>
        <tissue evidence="2">Salivary gland</tissue>
    </source>
</reference>
<dbReference type="PANTHER" id="PTHR34007">
    <property type="entry name" value="AEROLYSIN-LIKE PROTEIN-RELATED"/>
    <property type="match status" value="1"/>
</dbReference>
<accession>A0A0K8R6Q4</accession>
<dbReference type="EMBL" id="GADI01006963">
    <property type="protein sequence ID" value="JAA66845.1"/>
    <property type="molecule type" value="mRNA"/>
</dbReference>
<dbReference type="InterPro" id="IPR053280">
    <property type="entry name" value="Aerolysin-like_pore-former"/>
</dbReference>
<sequence>MAQSFPLHLLLLLLVAIEQSSSNLFDLEDVVYHFLVQNCNSNERLSTYDITGDSEIRNPEILGKHPPVTIKVGPVKYGKAQVQFLQLSAVYVQIFHNNQCDVDGKAQISEEVQHEDEYMWTVTKGFEFTAKVKFNVNVPLVYQFSSEFSSSVKTTSGSTTVETRTTKQLIKQDVIIPAGATIEAKWYVNEAQVIVPWESDIYLEGSVAALCEASSGALTWRYFNVKDIKHEHLEINGTSVRFRASGLFKANVAQSYHLSTSQKELTHRTATLAKYIFEQESE</sequence>
<dbReference type="Pfam" id="PF03318">
    <property type="entry name" value="ETX_MTX2"/>
    <property type="match status" value="1"/>
</dbReference>
<evidence type="ECO:0000313" key="2">
    <source>
        <dbReference type="EMBL" id="JAA66845.1"/>
    </source>
</evidence>
<protein>
    <submittedName>
        <fullName evidence="2">Putative cytotoxin-like protein</fullName>
    </submittedName>
</protein>
<dbReference type="SUPFAM" id="SSF56973">
    <property type="entry name" value="Aerolisin/ETX pore-forming domain"/>
    <property type="match status" value="1"/>
</dbReference>
<name>A0A0K8R6Q4_IXORI</name>
<evidence type="ECO:0000256" key="1">
    <source>
        <dbReference type="SAM" id="SignalP"/>
    </source>
</evidence>
<feature type="chain" id="PRO_5005516019" evidence="1">
    <location>
        <begin position="23"/>
        <end position="282"/>
    </location>
</feature>
<feature type="signal peptide" evidence="1">
    <location>
        <begin position="1"/>
        <end position="22"/>
    </location>
</feature>
<proteinExistence type="evidence at transcript level"/>
<dbReference type="InterPro" id="IPR004991">
    <property type="entry name" value="Aerolysin-like"/>
</dbReference>